<feature type="compositionally biased region" description="Low complexity" evidence="1">
    <location>
        <begin position="18"/>
        <end position="29"/>
    </location>
</feature>
<name>A0A917QIS9_9NOCA</name>
<sequence>MQGPGYPGAAPLAGLAGAGAAAQKGVQPGPAYPGGPILGLPGDRGVEETQPSKGDNQRAAASAPSPADIQPTRPANHLPEGQSAKPERVGASPVDGGAPKSKKPLIIAGIAVAAVGAIVAGIFAFTSGSDNSPEGKVRGAITAFSGALKDGDLNQLRATTCGDLHTFYQEISPEQFRGVHKSSADRGTIPVVSSVNAVRITDNAAIAEATVAPSGDPGKPSARTFDLQNENGTWKVCDPAAKN</sequence>
<keyword evidence="2" id="KW-0812">Transmembrane</keyword>
<evidence type="ECO:0000256" key="1">
    <source>
        <dbReference type="SAM" id="MobiDB-lite"/>
    </source>
</evidence>
<dbReference type="EMBL" id="BMMW01000002">
    <property type="protein sequence ID" value="GGK52276.1"/>
    <property type="molecule type" value="Genomic_DNA"/>
</dbReference>
<comment type="caution">
    <text evidence="3">The sequence shown here is derived from an EMBL/GenBank/DDBJ whole genome shotgun (WGS) entry which is preliminary data.</text>
</comment>
<dbReference type="AlphaFoldDB" id="A0A917QIS9"/>
<feature type="transmembrane region" description="Helical" evidence="2">
    <location>
        <begin position="105"/>
        <end position="125"/>
    </location>
</feature>
<feature type="region of interest" description="Disordered" evidence="1">
    <location>
        <begin position="18"/>
        <end position="98"/>
    </location>
</feature>
<accession>A0A917QIS9</accession>
<evidence type="ECO:0000256" key="2">
    <source>
        <dbReference type="SAM" id="Phobius"/>
    </source>
</evidence>
<dbReference type="Proteomes" id="UP000612956">
    <property type="component" value="Unassembled WGS sequence"/>
</dbReference>
<evidence type="ECO:0008006" key="5">
    <source>
        <dbReference type="Google" id="ProtNLM"/>
    </source>
</evidence>
<evidence type="ECO:0000313" key="3">
    <source>
        <dbReference type="EMBL" id="GGK52276.1"/>
    </source>
</evidence>
<keyword evidence="2" id="KW-1133">Transmembrane helix</keyword>
<evidence type="ECO:0000313" key="4">
    <source>
        <dbReference type="Proteomes" id="UP000612956"/>
    </source>
</evidence>
<reference evidence="3" key="1">
    <citation type="journal article" date="2014" name="Int. J. Syst. Evol. Microbiol.">
        <title>Complete genome sequence of Corynebacterium casei LMG S-19264T (=DSM 44701T), isolated from a smear-ripened cheese.</title>
        <authorList>
            <consortium name="US DOE Joint Genome Institute (JGI-PGF)"/>
            <person name="Walter F."/>
            <person name="Albersmeier A."/>
            <person name="Kalinowski J."/>
            <person name="Ruckert C."/>
        </authorList>
    </citation>
    <scope>NUCLEOTIDE SEQUENCE</scope>
    <source>
        <strain evidence="3">CGMCC 4.7278</strain>
    </source>
</reference>
<proteinExistence type="predicted"/>
<gene>
    <name evidence="3" type="ORF">GCM10011591_25040</name>
</gene>
<keyword evidence="2" id="KW-0472">Membrane</keyword>
<protein>
    <recommendedName>
        <fullName evidence="5">DUF4878 domain-containing protein</fullName>
    </recommendedName>
</protein>
<keyword evidence="4" id="KW-1185">Reference proteome</keyword>
<organism evidence="3 4">
    <name type="scientific">Nocardia camponoti</name>
    <dbReference type="NCBI Taxonomy" id="1616106"/>
    <lineage>
        <taxon>Bacteria</taxon>
        <taxon>Bacillati</taxon>
        <taxon>Actinomycetota</taxon>
        <taxon>Actinomycetes</taxon>
        <taxon>Mycobacteriales</taxon>
        <taxon>Nocardiaceae</taxon>
        <taxon>Nocardia</taxon>
    </lineage>
</organism>
<reference evidence="3" key="2">
    <citation type="submission" date="2020-09" db="EMBL/GenBank/DDBJ databases">
        <authorList>
            <person name="Sun Q."/>
            <person name="Zhou Y."/>
        </authorList>
    </citation>
    <scope>NUCLEOTIDE SEQUENCE</scope>
    <source>
        <strain evidence="3">CGMCC 4.7278</strain>
    </source>
</reference>